<dbReference type="Pfam" id="PF13873">
    <property type="entry name" value="Myb_DNA-bind_5"/>
    <property type="match status" value="1"/>
</dbReference>
<reference evidence="6 7" key="1">
    <citation type="submission" date="2023-03" db="EMBL/GenBank/DDBJ databases">
        <title>High-quality genome of Scylla paramamosain provides insights in environmental adaptation.</title>
        <authorList>
            <person name="Zhang L."/>
        </authorList>
    </citation>
    <scope>NUCLEOTIDE SEQUENCE [LARGE SCALE GENOMIC DNA]</scope>
    <source>
        <strain evidence="6">LZ_2023a</strain>
        <tissue evidence="6">Muscle</tissue>
    </source>
</reference>
<sequence length="227" mass="25285">MISKPLLWQPLDTFQNQEGQEGKNPLQQKQKSISTATSVPGERQAEHRSCVSTARGRSVPAIMSQCALTATCNEPLCKKRRPNFSKEELLTLISAVRERWDVIAAPVTPHLTGSMKEEAWKAVTAEVNIVSHFVRNITEIRSKFADFKSITKKKIGQLHREQTSTVHSHHLAGPDLLLVVVSHLWQSSPLTFYIMATLGGSESISNSGGTSIKANELKVKREYKNKK</sequence>
<proteinExistence type="predicted"/>
<name>A0AAW0UHB2_SCYPA</name>
<dbReference type="AlphaFoldDB" id="A0AAW0UHB2"/>
<evidence type="ECO:0000256" key="3">
    <source>
        <dbReference type="ARBA" id="ARBA00025466"/>
    </source>
</evidence>
<feature type="domain" description="Myb/SANT-like DNA-binding" evidence="5">
    <location>
        <begin position="80"/>
        <end position="156"/>
    </location>
</feature>
<feature type="compositionally biased region" description="Polar residues" evidence="4">
    <location>
        <begin position="15"/>
        <end position="38"/>
    </location>
</feature>
<organism evidence="6 7">
    <name type="scientific">Scylla paramamosain</name>
    <name type="common">Mud crab</name>
    <dbReference type="NCBI Taxonomy" id="85552"/>
    <lineage>
        <taxon>Eukaryota</taxon>
        <taxon>Metazoa</taxon>
        <taxon>Ecdysozoa</taxon>
        <taxon>Arthropoda</taxon>
        <taxon>Crustacea</taxon>
        <taxon>Multicrustacea</taxon>
        <taxon>Malacostraca</taxon>
        <taxon>Eumalacostraca</taxon>
        <taxon>Eucarida</taxon>
        <taxon>Decapoda</taxon>
        <taxon>Pleocyemata</taxon>
        <taxon>Brachyura</taxon>
        <taxon>Eubrachyura</taxon>
        <taxon>Portunoidea</taxon>
        <taxon>Portunidae</taxon>
        <taxon>Portuninae</taxon>
        <taxon>Scylla</taxon>
    </lineage>
</organism>
<gene>
    <name evidence="6" type="ORF">O3P69_004173</name>
</gene>
<dbReference type="GO" id="GO:0005634">
    <property type="term" value="C:nucleus"/>
    <property type="evidence" value="ECO:0007669"/>
    <property type="project" value="TreeGrafter"/>
</dbReference>
<dbReference type="EMBL" id="JARAKH010000012">
    <property type="protein sequence ID" value="KAK8398891.1"/>
    <property type="molecule type" value="Genomic_DNA"/>
</dbReference>
<keyword evidence="7" id="KW-1185">Reference proteome</keyword>
<comment type="subunit">
    <text evidence="1">Self-associates forming complexes of several hundred monomers.</text>
</comment>
<evidence type="ECO:0000256" key="2">
    <source>
        <dbReference type="ARBA" id="ARBA00016807"/>
    </source>
</evidence>
<evidence type="ECO:0000259" key="5">
    <source>
        <dbReference type="Pfam" id="PF13873"/>
    </source>
</evidence>
<evidence type="ECO:0000313" key="7">
    <source>
        <dbReference type="Proteomes" id="UP001487740"/>
    </source>
</evidence>
<accession>A0AAW0UHB2</accession>
<evidence type="ECO:0000313" key="6">
    <source>
        <dbReference type="EMBL" id="KAK8398891.1"/>
    </source>
</evidence>
<feature type="region of interest" description="Disordered" evidence="4">
    <location>
        <begin position="15"/>
        <end position="52"/>
    </location>
</feature>
<dbReference type="Proteomes" id="UP001487740">
    <property type="component" value="Unassembled WGS sequence"/>
</dbReference>
<evidence type="ECO:0000256" key="4">
    <source>
        <dbReference type="SAM" id="MobiDB-lite"/>
    </source>
</evidence>
<dbReference type="PANTHER" id="PTHR23098">
    <property type="entry name" value="AGAP001331-PA-RELATED"/>
    <property type="match status" value="1"/>
</dbReference>
<evidence type="ECO:0000256" key="1">
    <source>
        <dbReference type="ARBA" id="ARBA00011764"/>
    </source>
</evidence>
<protein>
    <recommendedName>
        <fullName evidence="2">Regulatory protein zeste</fullName>
    </recommendedName>
</protein>
<comment type="function">
    <text evidence="3">Involved in transvection phenomena (= synapsis-dependent gene expression), where the synaptic pairing of chromosomes carrying genes with which zeste interacts influences the expression of these genes. Zeste binds to DNA and stimulates transcription from a nearby promoter.</text>
</comment>
<dbReference type="InterPro" id="IPR028002">
    <property type="entry name" value="Myb_DNA-bind_5"/>
</dbReference>
<comment type="caution">
    <text evidence="6">The sequence shown here is derived from an EMBL/GenBank/DDBJ whole genome shotgun (WGS) entry which is preliminary data.</text>
</comment>
<dbReference type="PANTHER" id="PTHR23098:SF16">
    <property type="entry name" value="REGULATORY PROTEIN ZESTE"/>
    <property type="match status" value="1"/>
</dbReference>